<dbReference type="AlphaFoldDB" id="A0A367Y752"/>
<feature type="domain" description="M23ase beta-sheet core" evidence="2">
    <location>
        <begin position="379"/>
        <end position="480"/>
    </location>
</feature>
<dbReference type="Gene3D" id="2.70.70.10">
    <property type="entry name" value="Glucose Permease (Domain IIA)"/>
    <property type="match status" value="1"/>
</dbReference>
<sequence>MALTDAPEIRIDGEAVSSSWRDTGRIGLEGIKITWGRSSHIDRANPAQLYCEIIDPRAHLNGYQALTGKPIEVWRAGDDVSPARRIFNGRVDDYDVEIRWISDPHTFTRRRVWVLSIQASDKLAELAKAVLPGPGVVDLVVQAAGPAYWGYLERLAVDGFVRPARHVVAMMEQGADQIVDAIDWNDPYDGMEMVTRLIPWGEGKSILDLIEGTYAIHPLGYPIYEPSSNAVLLGKPAVGPAVKLAYESNVINMRVGTAGYAIPASKIVVPDGYKAATGADESIDIVQVTQTAFTLGDDTDGGLFSAEYKTVTEHAVDGYDGSLVGRREHRIEVDLLAAYEDPANPDPDPETPGGDYEWPFSLDYVTSDYGWRTAPYEGFHAGIDFSYAGIGGAAIHPVGAGTVSLILSVNDGWHGWGNGVQIDHGDGLKTVYAHMVNAPSVINGQAVEKTTVLGYVGNTGNSFGNHLHLETWLNGQHMNPHSWMDLYGHETAPAPIAGEGDIGERIASETADALAQLRGAAVMPTLRLDWRNFDYDYPITYGWLDTSCKQVPVYFPGSVFADLLDISRVHQFIGGTLVYADGGWTHDLTAAPALMARAGLTVAELVTTDPPLIGQFADDISIADLGNVHEGIH</sequence>
<keyword evidence="4" id="KW-1185">Reference proteome</keyword>
<gene>
    <name evidence="3" type="ORF">DTO57_03310</name>
</gene>
<dbReference type="RefSeq" id="WP_114116773.1">
    <property type="nucleotide sequence ID" value="NZ_BMHU01000001.1"/>
</dbReference>
<organism evidence="3 4">
    <name type="scientific">Microbacterium sorbitolivorans</name>
    <dbReference type="NCBI Taxonomy" id="1867410"/>
    <lineage>
        <taxon>Bacteria</taxon>
        <taxon>Bacillati</taxon>
        <taxon>Actinomycetota</taxon>
        <taxon>Actinomycetes</taxon>
        <taxon>Micrococcales</taxon>
        <taxon>Microbacteriaceae</taxon>
        <taxon>Microbacterium</taxon>
    </lineage>
</organism>
<reference evidence="3 4" key="1">
    <citation type="submission" date="2018-07" db="EMBL/GenBank/DDBJ databases">
        <title>Microbacterium endoborsara sp. nov., a novel actinobacterium isolated from Borszczowia aralocaspica.</title>
        <authorList>
            <person name="An D."/>
        </authorList>
    </citation>
    <scope>NUCLEOTIDE SEQUENCE [LARGE SCALE GENOMIC DNA]</scope>
    <source>
        <strain evidence="3 4">C1.15228</strain>
    </source>
</reference>
<comment type="caution">
    <text evidence="3">The sequence shown here is derived from an EMBL/GenBank/DDBJ whole genome shotgun (WGS) entry which is preliminary data.</text>
</comment>
<evidence type="ECO:0000256" key="1">
    <source>
        <dbReference type="ARBA" id="ARBA00022729"/>
    </source>
</evidence>
<dbReference type="CDD" id="cd12797">
    <property type="entry name" value="M23_peptidase"/>
    <property type="match status" value="1"/>
</dbReference>
<dbReference type="InterPro" id="IPR011055">
    <property type="entry name" value="Dup_hybrid_motif"/>
</dbReference>
<name>A0A367Y752_9MICO</name>
<dbReference type="GO" id="GO:0004222">
    <property type="term" value="F:metalloendopeptidase activity"/>
    <property type="evidence" value="ECO:0007669"/>
    <property type="project" value="TreeGrafter"/>
</dbReference>
<keyword evidence="1" id="KW-0732">Signal</keyword>
<dbReference type="Proteomes" id="UP000253508">
    <property type="component" value="Unassembled WGS sequence"/>
</dbReference>
<dbReference type="InterPro" id="IPR050570">
    <property type="entry name" value="Cell_wall_metabolism_enzyme"/>
</dbReference>
<evidence type="ECO:0000313" key="3">
    <source>
        <dbReference type="EMBL" id="RCK61668.1"/>
    </source>
</evidence>
<evidence type="ECO:0000313" key="4">
    <source>
        <dbReference type="Proteomes" id="UP000253508"/>
    </source>
</evidence>
<proteinExistence type="predicted"/>
<dbReference type="SUPFAM" id="SSF51261">
    <property type="entry name" value="Duplicated hybrid motif"/>
    <property type="match status" value="1"/>
</dbReference>
<protein>
    <submittedName>
        <fullName evidence="3">M23 family peptidase</fullName>
    </submittedName>
</protein>
<dbReference type="Pfam" id="PF01551">
    <property type="entry name" value="Peptidase_M23"/>
    <property type="match status" value="1"/>
</dbReference>
<dbReference type="PANTHER" id="PTHR21666">
    <property type="entry name" value="PEPTIDASE-RELATED"/>
    <property type="match status" value="1"/>
</dbReference>
<accession>A0A367Y752</accession>
<dbReference type="InterPro" id="IPR016047">
    <property type="entry name" value="M23ase_b-sheet_dom"/>
</dbReference>
<dbReference type="OrthoDB" id="1099523at2"/>
<evidence type="ECO:0000259" key="2">
    <source>
        <dbReference type="Pfam" id="PF01551"/>
    </source>
</evidence>
<dbReference type="EMBL" id="QORO01000001">
    <property type="protein sequence ID" value="RCK61668.1"/>
    <property type="molecule type" value="Genomic_DNA"/>
</dbReference>
<dbReference type="PANTHER" id="PTHR21666:SF289">
    <property type="entry name" value="L-ALA--D-GLU ENDOPEPTIDASE"/>
    <property type="match status" value="1"/>
</dbReference>